<protein>
    <submittedName>
        <fullName evidence="1">Uncharacterized protein</fullName>
    </submittedName>
</protein>
<gene>
    <name evidence="1" type="ORF">TWF696_004216</name>
</gene>
<name>A0AAV9V8M0_9PEZI</name>
<dbReference type="Proteomes" id="UP001375240">
    <property type="component" value="Unassembled WGS sequence"/>
</dbReference>
<comment type="caution">
    <text evidence="1">The sequence shown here is derived from an EMBL/GenBank/DDBJ whole genome shotgun (WGS) entry which is preliminary data.</text>
</comment>
<reference evidence="1 2" key="1">
    <citation type="submission" date="2019-10" db="EMBL/GenBank/DDBJ databases">
        <authorList>
            <person name="Palmer J.M."/>
        </authorList>
    </citation>
    <scope>NUCLEOTIDE SEQUENCE [LARGE SCALE GENOMIC DNA]</scope>
    <source>
        <strain evidence="1 2">TWF696</strain>
    </source>
</reference>
<dbReference type="AlphaFoldDB" id="A0AAV9V8M0"/>
<sequence length="293" mass="33786">MASNLIYNKTRYFGSTPRDFHFINGRNQEIGRAEQNGNVTWAEIMEWFSIVYPTLRWGTFRVHECLDRDPEDPLVRRGPAIDMPTSGNHLILPNTWYVILGPDGRYIRIETTTDIPAPRVPPLRYPNRDYRLHFFWQSVELRDGICVFSDPHVNQTLVPPQPGTRGWIPGRTVSCHIFPLELLEERGYKMTTFKTGDNILQNDGKGAIINTDCGQDDRVSDDLLYNHYRETVIINMTGRRNFDVIDFGTTESWSHMGIPSPSLHQKIAVELYFKKVFALGVSLKHLYGDDIDN</sequence>
<accession>A0AAV9V8M0</accession>
<evidence type="ECO:0000313" key="1">
    <source>
        <dbReference type="EMBL" id="KAK6355092.1"/>
    </source>
</evidence>
<keyword evidence="2" id="KW-1185">Reference proteome</keyword>
<proteinExistence type="predicted"/>
<dbReference type="EMBL" id="JAVHNQ010000002">
    <property type="protein sequence ID" value="KAK6355092.1"/>
    <property type="molecule type" value="Genomic_DNA"/>
</dbReference>
<organism evidence="1 2">
    <name type="scientific">Orbilia brochopaga</name>
    <dbReference type="NCBI Taxonomy" id="3140254"/>
    <lineage>
        <taxon>Eukaryota</taxon>
        <taxon>Fungi</taxon>
        <taxon>Dikarya</taxon>
        <taxon>Ascomycota</taxon>
        <taxon>Pezizomycotina</taxon>
        <taxon>Orbiliomycetes</taxon>
        <taxon>Orbiliales</taxon>
        <taxon>Orbiliaceae</taxon>
        <taxon>Orbilia</taxon>
    </lineage>
</organism>
<evidence type="ECO:0000313" key="2">
    <source>
        <dbReference type="Proteomes" id="UP001375240"/>
    </source>
</evidence>